<dbReference type="InterPro" id="IPR004143">
    <property type="entry name" value="BPL_LPL_catalytic"/>
</dbReference>
<dbReference type="Pfam" id="PF03099">
    <property type="entry name" value="BPL_LplA_LipB"/>
    <property type="match status" value="1"/>
</dbReference>
<evidence type="ECO:0000313" key="7">
    <source>
        <dbReference type="EMBL" id="SZD73412.1"/>
    </source>
</evidence>
<dbReference type="OrthoDB" id="9807064at2"/>
<accession>A0A383U0G9</accession>
<dbReference type="GO" id="GO:0004077">
    <property type="term" value="F:biotin--[biotin carboxyl-carrier protein] ligase activity"/>
    <property type="evidence" value="ECO:0007669"/>
    <property type="project" value="UniProtKB-EC"/>
</dbReference>
<evidence type="ECO:0000256" key="3">
    <source>
        <dbReference type="ARBA" id="ARBA00024227"/>
    </source>
</evidence>
<keyword evidence="2" id="KW-0092">Biotin</keyword>
<dbReference type="NCBIfam" id="TIGR00121">
    <property type="entry name" value="birA_ligase"/>
    <property type="match status" value="1"/>
</dbReference>
<dbReference type="PANTHER" id="PTHR12835">
    <property type="entry name" value="BIOTIN PROTEIN LIGASE"/>
    <property type="match status" value="1"/>
</dbReference>
<feature type="domain" description="BPL/LPL catalytic" evidence="6">
    <location>
        <begin position="14"/>
        <end position="134"/>
    </location>
</feature>
<dbReference type="EC" id="6.3.4.15" evidence="3"/>
<evidence type="ECO:0000259" key="5">
    <source>
        <dbReference type="Pfam" id="PF02237"/>
    </source>
</evidence>
<dbReference type="AlphaFoldDB" id="A0A383U0G9"/>
<keyword evidence="1" id="KW-0436">Ligase</keyword>
<organism evidence="7 8">
    <name type="scientific">Candidatus Ornithobacterium hominis</name>
    <dbReference type="NCBI Taxonomy" id="2497989"/>
    <lineage>
        <taxon>Bacteria</taxon>
        <taxon>Pseudomonadati</taxon>
        <taxon>Bacteroidota</taxon>
        <taxon>Flavobacteriia</taxon>
        <taxon>Flavobacteriales</taxon>
        <taxon>Weeksellaceae</taxon>
        <taxon>Ornithobacterium</taxon>
    </lineage>
</organism>
<reference evidence="7 8" key="1">
    <citation type="submission" date="2018-09" db="EMBL/GenBank/DDBJ databases">
        <authorList>
            <consortium name="Pathogen Informatics"/>
        </authorList>
    </citation>
    <scope>NUCLEOTIDE SEQUENCE [LARGE SCALE GENOMIC DNA]</scope>
    <source>
        <strain evidence="7 8">OH-22767</strain>
    </source>
</reference>
<dbReference type="Gene3D" id="3.30.930.10">
    <property type="entry name" value="Bira Bifunctional Protein, Domain 2"/>
    <property type="match status" value="1"/>
</dbReference>
<comment type="catalytic activity">
    <reaction evidence="4">
        <text>biotin + L-lysyl-[protein] + ATP = N(6)-biotinyl-L-lysyl-[protein] + AMP + diphosphate + H(+)</text>
        <dbReference type="Rhea" id="RHEA:11756"/>
        <dbReference type="Rhea" id="RHEA-COMP:9752"/>
        <dbReference type="Rhea" id="RHEA-COMP:10505"/>
        <dbReference type="ChEBI" id="CHEBI:15378"/>
        <dbReference type="ChEBI" id="CHEBI:29969"/>
        <dbReference type="ChEBI" id="CHEBI:30616"/>
        <dbReference type="ChEBI" id="CHEBI:33019"/>
        <dbReference type="ChEBI" id="CHEBI:57586"/>
        <dbReference type="ChEBI" id="CHEBI:83144"/>
        <dbReference type="ChEBI" id="CHEBI:456215"/>
        <dbReference type="EC" id="6.3.4.15"/>
    </reaction>
</comment>
<dbReference type="Proteomes" id="UP000262142">
    <property type="component" value="Unassembled WGS sequence"/>
</dbReference>
<sequence>MKNFTYLRYKTLGSTNQKLYQLAKNNFPEFTVVSTEHQTSGKGQRGSTWESSANENLTFSFLLRFDDFPSHEAHLISIWVSIYLQKFLSDCHIESKIKWPNDIIIHQKKAGGILIENQIQGQKIQFAVVGIGLNVYQKNFQGLKKATSIQNEFPEFSKGLKNFEMNLINFLFENRKKLKPENKNNLYQSYNQQLLGFQKINTFEQNGVCFSGIIYGIDQHGRLLVKREKSEVIESFDIKEISLMY</sequence>
<gene>
    <name evidence="7" type="primary">birA</name>
    <name evidence="7" type="ORF">SAMEA104719789_01224</name>
</gene>
<evidence type="ECO:0000259" key="6">
    <source>
        <dbReference type="Pfam" id="PF03099"/>
    </source>
</evidence>
<dbReference type="RefSeq" id="WP_119059486.1">
    <property type="nucleotide sequence ID" value="NZ_UNSC01000005.1"/>
</dbReference>
<dbReference type="Pfam" id="PF02237">
    <property type="entry name" value="BPL_C"/>
    <property type="match status" value="1"/>
</dbReference>
<protein>
    <recommendedName>
        <fullName evidence="3">biotin--[biotin carboxyl-carrier protein] ligase</fullName>
        <ecNumber evidence="3">6.3.4.15</ecNumber>
    </recommendedName>
</protein>
<dbReference type="InterPro" id="IPR045864">
    <property type="entry name" value="aa-tRNA-synth_II/BPL/LPL"/>
</dbReference>
<proteinExistence type="predicted"/>
<dbReference type="PANTHER" id="PTHR12835:SF5">
    <property type="entry name" value="BIOTIN--PROTEIN LIGASE"/>
    <property type="match status" value="1"/>
</dbReference>
<dbReference type="SUPFAM" id="SSF55681">
    <property type="entry name" value="Class II aaRS and biotin synthetases"/>
    <property type="match status" value="1"/>
</dbReference>
<keyword evidence="8" id="KW-1185">Reference proteome</keyword>
<evidence type="ECO:0000313" key="8">
    <source>
        <dbReference type="Proteomes" id="UP000262142"/>
    </source>
</evidence>
<dbReference type="GO" id="GO:0005737">
    <property type="term" value="C:cytoplasm"/>
    <property type="evidence" value="ECO:0007669"/>
    <property type="project" value="TreeGrafter"/>
</dbReference>
<evidence type="ECO:0000256" key="4">
    <source>
        <dbReference type="ARBA" id="ARBA00047846"/>
    </source>
</evidence>
<name>A0A383U0G9_9FLAO</name>
<feature type="domain" description="Biotin protein ligase C-terminal" evidence="5">
    <location>
        <begin position="211"/>
        <end position="238"/>
    </location>
</feature>
<dbReference type="CDD" id="cd16442">
    <property type="entry name" value="BPL"/>
    <property type="match status" value="1"/>
</dbReference>
<evidence type="ECO:0000256" key="2">
    <source>
        <dbReference type="ARBA" id="ARBA00023267"/>
    </source>
</evidence>
<evidence type="ECO:0000256" key="1">
    <source>
        <dbReference type="ARBA" id="ARBA00022598"/>
    </source>
</evidence>
<dbReference type="InterPro" id="IPR004408">
    <property type="entry name" value="Biotin_CoA_COase_ligase"/>
</dbReference>
<dbReference type="EMBL" id="UNSC01000005">
    <property type="protein sequence ID" value="SZD73412.1"/>
    <property type="molecule type" value="Genomic_DNA"/>
</dbReference>
<dbReference type="InterPro" id="IPR003142">
    <property type="entry name" value="BPL_C"/>
</dbReference>